<proteinExistence type="predicted"/>
<sequence>MTEVHDIRAGIGGWTYKPWRGTFYPEGLRQADELSYAAGRLGAIEINGTYYRLQKPESFAKWRDAAPEGFKFTIKASRYCTNRKDLRETGESIERFLGQGIAELGDKLGPLFWQFMPTKRFDPEEFDTFLAMLPKTYQGLTLHHALEVRHDSFVCTEFVELARKHGAAIICADSEKYPQIADQTADFSYARLLGACEDVPTGYPEPELDRWADIAEAWRDGGQAGGMDYLTPPTPAPEGRDVYIFFINGAKVRAPAAAEALIARTVS</sequence>
<protein>
    <submittedName>
        <fullName evidence="1">Uncharacterized protein YecE (DUF72 family)</fullName>
    </submittedName>
</protein>
<dbReference type="SUPFAM" id="SSF117396">
    <property type="entry name" value="TM1631-like"/>
    <property type="match status" value="1"/>
</dbReference>
<organism evidence="1 2">
    <name type="scientific">Parasphingopyxis lamellibrachiae</name>
    <dbReference type="NCBI Taxonomy" id="680125"/>
    <lineage>
        <taxon>Bacteria</taxon>
        <taxon>Pseudomonadati</taxon>
        <taxon>Pseudomonadota</taxon>
        <taxon>Alphaproteobacteria</taxon>
        <taxon>Sphingomonadales</taxon>
        <taxon>Sphingomonadaceae</taxon>
        <taxon>Parasphingopyxis</taxon>
    </lineage>
</organism>
<dbReference type="PANTHER" id="PTHR30348">
    <property type="entry name" value="UNCHARACTERIZED PROTEIN YECE"/>
    <property type="match status" value="1"/>
</dbReference>
<keyword evidence="2" id="KW-1185">Reference proteome</keyword>
<dbReference type="Gene3D" id="3.20.20.410">
    <property type="entry name" value="Protein of unknown function UPF0759"/>
    <property type="match status" value="1"/>
</dbReference>
<name>A0A3D9FGW6_9SPHN</name>
<dbReference type="RefSeq" id="WP_116236353.1">
    <property type="nucleotide sequence ID" value="NZ_QRDP01000004.1"/>
</dbReference>
<dbReference type="Pfam" id="PF01904">
    <property type="entry name" value="DUF72"/>
    <property type="match status" value="1"/>
</dbReference>
<dbReference type="PANTHER" id="PTHR30348:SF4">
    <property type="entry name" value="DUF72 DOMAIN-CONTAINING PROTEIN"/>
    <property type="match status" value="1"/>
</dbReference>
<dbReference type="EMBL" id="QRDP01000004">
    <property type="protein sequence ID" value="RED17023.1"/>
    <property type="molecule type" value="Genomic_DNA"/>
</dbReference>
<reference evidence="1 2" key="1">
    <citation type="submission" date="2018-07" db="EMBL/GenBank/DDBJ databases">
        <title>Genomic Encyclopedia of Type Strains, Phase IV (KMG-IV): sequencing the most valuable type-strain genomes for metagenomic binning, comparative biology and taxonomic classification.</title>
        <authorList>
            <person name="Goeker M."/>
        </authorList>
    </citation>
    <scope>NUCLEOTIDE SEQUENCE [LARGE SCALE GENOMIC DNA]</scope>
    <source>
        <strain evidence="1 2">DSM 26725</strain>
    </source>
</reference>
<dbReference type="InterPro" id="IPR036520">
    <property type="entry name" value="UPF0759_sf"/>
</dbReference>
<dbReference type="InterPro" id="IPR002763">
    <property type="entry name" value="DUF72"/>
</dbReference>
<dbReference type="AlphaFoldDB" id="A0A3D9FGW6"/>
<gene>
    <name evidence="1" type="ORF">DFR46_2057</name>
</gene>
<accession>A0A3D9FGW6</accession>
<dbReference type="OrthoDB" id="9780310at2"/>
<evidence type="ECO:0000313" key="2">
    <source>
        <dbReference type="Proteomes" id="UP000256310"/>
    </source>
</evidence>
<comment type="caution">
    <text evidence="1">The sequence shown here is derived from an EMBL/GenBank/DDBJ whole genome shotgun (WGS) entry which is preliminary data.</text>
</comment>
<dbReference type="Proteomes" id="UP000256310">
    <property type="component" value="Unassembled WGS sequence"/>
</dbReference>
<evidence type="ECO:0000313" key="1">
    <source>
        <dbReference type="EMBL" id="RED17023.1"/>
    </source>
</evidence>